<comment type="caution">
    <text evidence="2">The sequence shown here is derived from an EMBL/GenBank/DDBJ whole genome shotgun (WGS) entry which is preliminary data.</text>
</comment>
<dbReference type="Proteomes" id="UP000290517">
    <property type="component" value="Unassembled WGS sequence"/>
</dbReference>
<evidence type="ECO:0000313" key="3">
    <source>
        <dbReference type="Proteomes" id="UP000289805"/>
    </source>
</evidence>
<name>A0A4Q1KZJ8_9CELL</name>
<proteinExistence type="predicted"/>
<dbReference type="EMBL" id="SDJQ01000008">
    <property type="protein sequence ID" value="RXR35285.1"/>
    <property type="molecule type" value="Genomic_DNA"/>
</dbReference>
<keyword evidence="4" id="KW-1185">Reference proteome</keyword>
<dbReference type="Proteomes" id="UP000289805">
    <property type="component" value="Unassembled WGS sequence"/>
</dbReference>
<protein>
    <submittedName>
        <fullName evidence="2">Uncharacterized protein</fullName>
    </submittedName>
</protein>
<evidence type="ECO:0000313" key="4">
    <source>
        <dbReference type="Proteomes" id="UP000290517"/>
    </source>
</evidence>
<sequence length="73" mass="7701">MAATPARPRPQTIAERCAPLTKELARRRAGAPLYPGDVHEQIASLVDELVIQGLTRAEAAGLVNRAAQKATAA</sequence>
<dbReference type="EMBL" id="SDJR01000007">
    <property type="protein sequence ID" value="RXR25139.1"/>
    <property type="molecule type" value="Genomic_DNA"/>
</dbReference>
<evidence type="ECO:0000313" key="1">
    <source>
        <dbReference type="EMBL" id="RXR25139.1"/>
    </source>
</evidence>
<gene>
    <name evidence="1" type="ORF">EQW73_12770</name>
    <name evidence="2" type="ORF">EQW78_06740</name>
</gene>
<reference evidence="3 4" key="1">
    <citation type="submission" date="2019-01" db="EMBL/GenBank/DDBJ databases">
        <title>Oerskovia turbata Genome sequencing and assembly.</title>
        <authorList>
            <person name="Dou T."/>
        </authorList>
    </citation>
    <scope>NUCLEOTIDE SEQUENCE [LARGE SCALE GENOMIC DNA]</scope>
    <source>
        <strain evidence="2 3">JCM12123</strain>
        <strain evidence="1 4">JCM3160</strain>
    </source>
</reference>
<dbReference type="AlphaFoldDB" id="A0A4Q1KZJ8"/>
<accession>A0A4Q1KZJ8</accession>
<dbReference type="RefSeq" id="WP_030152901.1">
    <property type="nucleotide sequence ID" value="NZ_JOFV01000019.1"/>
</dbReference>
<dbReference type="OrthoDB" id="5147323at2"/>
<organism evidence="2 3">
    <name type="scientific">Oerskovia turbata</name>
    <dbReference type="NCBI Taxonomy" id="1713"/>
    <lineage>
        <taxon>Bacteria</taxon>
        <taxon>Bacillati</taxon>
        <taxon>Actinomycetota</taxon>
        <taxon>Actinomycetes</taxon>
        <taxon>Micrococcales</taxon>
        <taxon>Cellulomonadaceae</taxon>
        <taxon>Oerskovia</taxon>
    </lineage>
</organism>
<evidence type="ECO:0000313" key="2">
    <source>
        <dbReference type="EMBL" id="RXR35285.1"/>
    </source>
</evidence>
<dbReference type="STRING" id="1713.GCA_000718325_03263"/>